<dbReference type="GO" id="GO:0016491">
    <property type="term" value="F:oxidoreductase activity"/>
    <property type="evidence" value="ECO:0007669"/>
    <property type="project" value="UniProtKB-KW"/>
</dbReference>
<evidence type="ECO:0000256" key="1">
    <source>
        <dbReference type="ARBA" id="ARBA00006484"/>
    </source>
</evidence>
<dbReference type="Gene3D" id="3.40.50.720">
    <property type="entry name" value="NAD(P)-binding Rossmann-like Domain"/>
    <property type="match status" value="1"/>
</dbReference>
<dbReference type="SUPFAM" id="SSF51735">
    <property type="entry name" value="NAD(P)-binding Rossmann-fold domains"/>
    <property type="match status" value="1"/>
</dbReference>
<dbReference type="InterPro" id="IPR002347">
    <property type="entry name" value="SDR_fam"/>
</dbReference>
<dbReference type="PANTHER" id="PTHR44196">
    <property type="entry name" value="DEHYDROGENASE/REDUCTASE SDR FAMILY MEMBER 7B"/>
    <property type="match status" value="1"/>
</dbReference>
<dbReference type="RefSeq" id="WP_123039382.1">
    <property type="nucleotide sequence ID" value="NZ_CP033433.1"/>
</dbReference>
<dbReference type="CDD" id="cd05233">
    <property type="entry name" value="SDR_c"/>
    <property type="match status" value="1"/>
</dbReference>
<dbReference type="Pfam" id="PF00106">
    <property type="entry name" value="adh_short"/>
    <property type="match status" value="1"/>
</dbReference>
<dbReference type="AlphaFoldDB" id="A0A3G3JSX4"/>
<dbReference type="EMBL" id="CP033433">
    <property type="protein sequence ID" value="AYQ71318.1"/>
    <property type="molecule type" value="Genomic_DNA"/>
</dbReference>
<keyword evidence="2" id="KW-0560">Oxidoreductase</keyword>
<protein>
    <submittedName>
        <fullName evidence="4">SDR family oxidoreductase</fullName>
    </submittedName>
</protein>
<reference evidence="4 5" key="1">
    <citation type="submission" date="2018-10" db="EMBL/GenBank/DDBJ databases">
        <title>Genome Sequence of Cohnella sp.</title>
        <authorList>
            <person name="Srinivasan S."/>
            <person name="Kim M.K."/>
        </authorList>
    </citation>
    <scope>NUCLEOTIDE SEQUENCE [LARGE SCALE GENOMIC DNA]</scope>
    <source>
        <strain evidence="4 5">18JY8-7</strain>
    </source>
</reference>
<name>A0A3G3JSX4_9BACL</name>
<gene>
    <name evidence="4" type="ORF">EAV92_01165</name>
</gene>
<organism evidence="4 5">
    <name type="scientific">Cohnella candidum</name>
    <dbReference type="NCBI Taxonomy" id="2674991"/>
    <lineage>
        <taxon>Bacteria</taxon>
        <taxon>Bacillati</taxon>
        <taxon>Bacillota</taxon>
        <taxon>Bacilli</taxon>
        <taxon>Bacillales</taxon>
        <taxon>Paenibacillaceae</taxon>
        <taxon>Cohnella</taxon>
    </lineage>
</organism>
<evidence type="ECO:0000256" key="3">
    <source>
        <dbReference type="RuleBase" id="RU000363"/>
    </source>
</evidence>
<evidence type="ECO:0000313" key="5">
    <source>
        <dbReference type="Proteomes" id="UP000269097"/>
    </source>
</evidence>
<dbReference type="GO" id="GO:0016020">
    <property type="term" value="C:membrane"/>
    <property type="evidence" value="ECO:0007669"/>
    <property type="project" value="TreeGrafter"/>
</dbReference>
<proteinExistence type="inferred from homology"/>
<evidence type="ECO:0000313" key="4">
    <source>
        <dbReference type="EMBL" id="AYQ71318.1"/>
    </source>
</evidence>
<sequence length="257" mass="27714">MKHTVLITGASSGIGKAFAELFAADGCQLVLTARNEVDLLTVQALLEVKYAASVNVIPLDLSAPNSPEELFQELQKQGITVDVLINNAGFGILGAFTETPLPDELSMIDLHVRNLTHLTKLFLPGMLERKQGGILNVASTAAFQPGPFMAVYYATKSYVLSFTEALANELRGTGIRVSALCPGPTETRFANRAEVGNSKLFSSSLMNAKAVAYAGYVGYKEGKTVVIPGFRNRLMAASVRFAPRNLVSMIVRYLHSE</sequence>
<accession>A0A3G3JSX4</accession>
<keyword evidence="5" id="KW-1185">Reference proteome</keyword>
<dbReference type="PRINTS" id="PR00080">
    <property type="entry name" value="SDRFAMILY"/>
</dbReference>
<dbReference type="PRINTS" id="PR00081">
    <property type="entry name" value="GDHRDH"/>
</dbReference>
<dbReference type="PANTHER" id="PTHR44196:SF2">
    <property type="entry name" value="SHORT-CHAIN DEHYDROGENASE-RELATED"/>
    <property type="match status" value="1"/>
</dbReference>
<dbReference type="InterPro" id="IPR036291">
    <property type="entry name" value="NAD(P)-bd_dom_sf"/>
</dbReference>
<dbReference type="PIRSF" id="PIRSF000126">
    <property type="entry name" value="11-beta-HSD1"/>
    <property type="match status" value="1"/>
</dbReference>
<evidence type="ECO:0000256" key="2">
    <source>
        <dbReference type="ARBA" id="ARBA00023002"/>
    </source>
</evidence>
<dbReference type="Proteomes" id="UP000269097">
    <property type="component" value="Chromosome"/>
</dbReference>
<dbReference type="KEGG" id="coh:EAV92_01165"/>
<comment type="similarity">
    <text evidence="1 3">Belongs to the short-chain dehydrogenases/reductases (SDR) family.</text>
</comment>